<keyword evidence="14" id="KW-1185">Reference proteome</keyword>
<dbReference type="GO" id="GO:0005524">
    <property type="term" value="F:ATP binding"/>
    <property type="evidence" value="ECO:0007669"/>
    <property type="project" value="UniProtKB-KW"/>
</dbReference>
<name>A0AAV2ZVV5_PYXAD</name>
<evidence type="ECO:0000256" key="2">
    <source>
        <dbReference type="ARBA" id="ARBA00022737"/>
    </source>
</evidence>
<keyword evidence="8" id="KW-0479">Metal-binding</keyword>
<dbReference type="EC" id="3.6.4.13" evidence="1"/>
<evidence type="ECO:0000256" key="3">
    <source>
        <dbReference type="ARBA" id="ARBA00022741"/>
    </source>
</evidence>
<dbReference type="InterPro" id="IPR035437">
    <property type="entry name" value="SNase_OB-fold_sf"/>
</dbReference>
<dbReference type="CDD" id="cd20435">
    <property type="entry name" value="Tudor_TDRD12_rpt2"/>
    <property type="match status" value="1"/>
</dbReference>
<dbReference type="PROSITE" id="PS51203">
    <property type="entry name" value="CS"/>
    <property type="match status" value="1"/>
</dbReference>
<dbReference type="PROSITE" id="PS50103">
    <property type="entry name" value="ZF_C3H1"/>
    <property type="match status" value="1"/>
</dbReference>
<dbReference type="SUPFAM" id="SSF63748">
    <property type="entry name" value="Tudor/PWWP/MBT"/>
    <property type="match status" value="1"/>
</dbReference>
<feature type="compositionally biased region" description="Polar residues" evidence="9">
    <location>
        <begin position="21"/>
        <end position="35"/>
    </location>
</feature>
<dbReference type="Pfam" id="PF04969">
    <property type="entry name" value="CS"/>
    <property type="match status" value="1"/>
</dbReference>
<dbReference type="PANTHER" id="PTHR22655">
    <property type="entry name" value="ATP-DEPENDENT RNA HELICASE TDRD12-RELATED"/>
    <property type="match status" value="1"/>
</dbReference>
<dbReference type="Proteomes" id="UP001181693">
    <property type="component" value="Unassembled WGS sequence"/>
</dbReference>
<keyword evidence="3" id="KW-0547">Nucleotide-binding</keyword>
<dbReference type="Pfam" id="PF00567">
    <property type="entry name" value="TUDOR"/>
    <property type="match status" value="1"/>
</dbReference>
<dbReference type="PANTHER" id="PTHR22655:SF2">
    <property type="entry name" value="ATP-DEPENDENT RNA HELICASE TDRD12-RELATED"/>
    <property type="match status" value="1"/>
</dbReference>
<feature type="zinc finger region" description="C3H1-type" evidence="8">
    <location>
        <begin position="628"/>
        <end position="657"/>
    </location>
</feature>
<accession>A0AAV2ZVV5</accession>
<comment type="caution">
    <text evidence="13">The sequence shown here is derived from an EMBL/GenBank/DDBJ whole genome shotgun (WGS) entry which is preliminary data.</text>
</comment>
<keyword evidence="2" id="KW-0677">Repeat</keyword>
<feature type="region of interest" description="Disordered" evidence="9">
    <location>
        <begin position="58"/>
        <end position="97"/>
    </location>
</feature>
<evidence type="ECO:0000256" key="7">
    <source>
        <dbReference type="ARBA" id="ARBA00047984"/>
    </source>
</evidence>
<evidence type="ECO:0000256" key="9">
    <source>
        <dbReference type="SAM" id="MobiDB-lite"/>
    </source>
</evidence>
<evidence type="ECO:0000256" key="5">
    <source>
        <dbReference type="ARBA" id="ARBA00022806"/>
    </source>
</evidence>
<dbReference type="GO" id="GO:0008270">
    <property type="term" value="F:zinc ion binding"/>
    <property type="evidence" value="ECO:0007669"/>
    <property type="project" value="UniProtKB-KW"/>
</dbReference>
<dbReference type="InterPro" id="IPR027417">
    <property type="entry name" value="P-loop_NTPase"/>
</dbReference>
<feature type="compositionally biased region" description="Polar residues" evidence="9">
    <location>
        <begin position="1"/>
        <end position="14"/>
    </location>
</feature>
<dbReference type="Gene3D" id="2.60.40.790">
    <property type="match status" value="1"/>
</dbReference>
<feature type="compositionally biased region" description="Basic and acidic residues" evidence="9">
    <location>
        <begin position="87"/>
        <end position="97"/>
    </location>
</feature>
<keyword evidence="4" id="KW-0378">Hydrolase</keyword>
<dbReference type="Gene3D" id="2.40.50.90">
    <property type="match status" value="1"/>
</dbReference>
<evidence type="ECO:0000256" key="1">
    <source>
        <dbReference type="ARBA" id="ARBA00012552"/>
    </source>
</evidence>
<feature type="domain" description="Helicase C-terminal" evidence="11">
    <location>
        <begin position="441"/>
        <end position="617"/>
    </location>
</feature>
<dbReference type="GO" id="GO:0003724">
    <property type="term" value="F:RNA helicase activity"/>
    <property type="evidence" value="ECO:0007669"/>
    <property type="project" value="UniProtKB-EC"/>
</dbReference>
<keyword evidence="8" id="KW-0863">Zinc-finger</keyword>
<dbReference type="InterPro" id="IPR008978">
    <property type="entry name" value="HSP20-like_chaperone"/>
</dbReference>
<evidence type="ECO:0000259" key="12">
    <source>
        <dbReference type="PROSITE" id="PS51203"/>
    </source>
</evidence>
<dbReference type="InterPro" id="IPR007052">
    <property type="entry name" value="CS_dom"/>
</dbReference>
<dbReference type="SUPFAM" id="SSF49764">
    <property type="entry name" value="HSP20-like chaperones"/>
    <property type="match status" value="1"/>
</dbReference>
<dbReference type="InterPro" id="IPR000571">
    <property type="entry name" value="Znf_CCCH"/>
</dbReference>
<evidence type="ECO:0000256" key="4">
    <source>
        <dbReference type="ARBA" id="ARBA00022801"/>
    </source>
</evidence>
<feature type="region of interest" description="Disordered" evidence="9">
    <location>
        <begin position="137"/>
        <end position="163"/>
    </location>
</feature>
<feature type="compositionally biased region" description="Polar residues" evidence="9">
    <location>
        <begin position="66"/>
        <end position="76"/>
    </location>
</feature>
<evidence type="ECO:0000259" key="11">
    <source>
        <dbReference type="PROSITE" id="PS51194"/>
    </source>
</evidence>
<reference evidence="13" key="1">
    <citation type="thesis" date="2020" institute="ProQuest LLC" country="789 East Eisenhower Parkway, Ann Arbor, MI, USA">
        <title>Comparative Genomics and Chromosome Evolution.</title>
        <authorList>
            <person name="Mudd A.B."/>
        </authorList>
    </citation>
    <scope>NUCLEOTIDE SEQUENCE</scope>
    <source>
        <strain evidence="13">1538</strain>
        <tissue evidence="13">Blood</tissue>
    </source>
</reference>
<evidence type="ECO:0000313" key="13">
    <source>
        <dbReference type="EMBL" id="DBA16790.1"/>
    </source>
</evidence>
<dbReference type="GO" id="GO:0016787">
    <property type="term" value="F:hydrolase activity"/>
    <property type="evidence" value="ECO:0007669"/>
    <property type="project" value="UniProtKB-KW"/>
</dbReference>
<sequence>MPILLQTNEPTSLDNQHRRSSTSLLNDKSSADHNGNTLFLQKSQHQFSHCQEQQQVLTSPKAVSRSAWNSTESGQKLYNDVPENNTDEIRGQSEEKTFPVVREGQYPLEMPTTGVFAGVESPWPALCKVDRTRRLSNETQKESIARIGTLNRNSSSPPPDDMGQEQIFTKLLYFLNSTPPEEKDEQPKIVRNPQQAVFISKTLTAYPTLESASLCGSIKKRLMATGNSGPNLTESYCWTPIAEGSDTIVISPDSSNPMCYIPPLLSYLNCASVVYKVLAAKHGPHVIVLCSGWDKCHMVYNLLLDYCKCARLVNPMLVLVGQSDEEIQGINFRKHCDVLVTTPHCLLRCMEHHGLLLLRLCHLVLDEVDVLFSKAGSQMSDILEAFKKTVSVETRDDTAEQIVAVGNTWHKDMELLLNYTSCPQVIITSMEQAIMFANVQQILHMCLDCEKMSVLLQCLDFKPVNAQKILIFTSFDEEAELVHKAVQTSSTYSLLLHEKEVHNFTYILEQWKKKFSPGTMICLVVTDTYAPILEITDASCIIHYSFPRNIGVLNKRLFSLLDYVQSKIDTVTRQQKDCFRAKSVLLMTEKYARHAVDVLKSLQQSQATIPPELLDLTEGILQAREELKSEEKLCPYLKRLGYCIQDKFSCRYRHHVNPTIDLHGRIGSVETDQSITVLPLCVVDAACFYGRIVIKDDPYEKLAKQLNEYYNSSDNRVLARNVETNQLCAISDGSSYCRVLVLQTRRVASVSYVTVKYIDQGGTDHVPGHKLLQLPSVFHALPPQYLEFIVCRVKPIDSEVTWDPKVTRLINRSIRGKQHRAKVVLNLGKTYWLDPMVQMSSLAGLSTYVFDLNVRQEILATGMATDNPEHVIKLKALLNPCMTPVTSAISLHPEVKWYERDDTVSLTVKLHDITNHKCTFDTARVLFSGYAAGKHYEADLCLCKEIVPEKCQCLVKDGEAIITLKKKNNKSWARLLVHKHPNVTYDYDQLEDSEDSTSHFTLLNPATKPFNIVSESMASTDYSEIDSFSD</sequence>
<feature type="domain" description="CS" evidence="12">
    <location>
        <begin position="890"/>
        <end position="976"/>
    </location>
</feature>
<dbReference type="PROSITE" id="PS51194">
    <property type="entry name" value="HELICASE_CTER"/>
    <property type="match status" value="1"/>
</dbReference>
<feature type="region of interest" description="Disordered" evidence="9">
    <location>
        <begin position="1"/>
        <end position="35"/>
    </location>
</feature>
<keyword evidence="5" id="KW-0347">Helicase</keyword>
<keyword evidence="6" id="KW-0067">ATP-binding</keyword>
<proteinExistence type="predicted"/>
<evidence type="ECO:0000313" key="14">
    <source>
        <dbReference type="Proteomes" id="UP001181693"/>
    </source>
</evidence>
<evidence type="ECO:0000256" key="6">
    <source>
        <dbReference type="ARBA" id="ARBA00022840"/>
    </source>
</evidence>
<feature type="domain" description="C3H1-type" evidence="10">
    <location>
        <begin position="628"/>
        <end position="657"/>
    </location>
</feature>
<organism evidence="13 14">
    <name type="scientific">Pyxicephalus adspersus</name>
    <name type="common">African bullfrog</name>
    <dbReference type="NCBI Taxonomy" id="30357"/>
    <lineage>
        <taxon>Eukaryota</taxon>
        <taxon>Metazoa</taxon>
        <taxon>Chordata</taxon>
        <taxon>Craniata</taxon>
        <taxon>Vertebrata</taxon>
        <taxon>Euteleostomi</taxon>
        <taxon>Amphibia</taxon>
        <taxon>Batrachia</taxon>
        <taxon>Anura</taxon>
        <taxon>Neobatrachia</taxon>
        <taxon>Ranoidea</taxon>
        <taxon>Pyxicephalidae</taxon>
        <taxon>Pyxicephalinae</taxon>
        <taxon>Pyxicephalus</taxon>
    </lineage>
</organism>
<dbReference type="Gene3D" id="2.30.30.140">
    <property type="match status" value="1"/>
</dbReference>
<comment type="catalytic activity">
    <reaction evidence="7">
        <text>ATP + H2O = ADP + phosphate + H(+)</text>
        <dbReference type="Rhea" id="RHEA:13065"/>
        <dbReference type="ChEBI" id="CHEBI:15377"/>
        <dbReference type="ChEBI" id="CHEBI:15378"/>
        <dbReference type="ChEBI" id="CHEBI:30616"/>
        <dbReference type="ChEBI" id="CHEBI:43474"/>
        <dbReference type="ChEBI" id="CHEBI:456216"/>
        <dbReference type="EC" id="3.6.4.13"/>
    </reaction>
</comment>
<evidence type="ECO:0000256" key="8">
    <source>
        <dbReference type="PROSITE-ProRule" id="PRU00723"/>
    </source>
</evidence>
<gene>
    <name evidence="13" type="ORF">GDO54_002329</name>
</gene>
<evidence type="ECO:0000259" key="10">
    <source>
        <dbReference type="PROSITE" id="PS50103"/>
    </source>
</evidence>
<dbReference type="Gene3D" id="3.40.50.300">
    <property type="entry name" value="P-loop containing nucleotide triphosphate hydrolases"/>
    <property type="match status" value="2"/>
</dbReference>
<protein>
    <recommendedName>
        <fullName evidence="1">RNA helicase</fullName>
        <ecNumber evidence="1">3.6.4.13</ecNumber>
    </recommendedName>
</protein>
<dbReference type="AlphaFoldDB" id="A0AAV2ZVV5"/>
<dbReference type="SUPFAM" id="SSF52540">
    <property type="entry name" value="P-loop containing nucleoside triphosphate hydrolases"/>
    <property type="match status" value="2"/>
</dbReference>
<dbReference type="InterPro" id="IPR002999">
    <property type="entry name" value="Tudor"/>
</dbReference>
<dbReference type="EMBL" id="DYDO01000010">
    <property type="protein sequence ID" value="DBA16790.1"/>
    <property type="molecule type" value="Genomic_DNA"/>
</dbReference>
<dbReference type="GO" id="GO:0042078">
    <property type="term" value="P:germ-line stem cell division"/>
    <property type="evidence" value="ECO:0007669"/>
    <property type="project" value="TreeGrafter"/>
</dbReference>
<keyword evidence="8" id="KW-0862">Zinc</keyword>
<dbReference type="InterPro" id="IPR001650">
    <property type="entry name" value="Helicase_C-like"/>
</dbReference>